<dbReference type="EMBL" id="JAIWJX010000002">
    <property type="protein sequence ID" value="MCK6258594.1"/>
    <property type="molecule type" value="Genomic_DNA"/>
</dbReference>
<dbReference type="RefSeq" id="WP_053357054.1">
    <property type="nucleotide sequence ID" value="NZ_JAIWJX010000002.1"/>
</dbReference>
<keyword evidence="1" id="KW-0472">Membrane</keyword>
<accession>A0A9X2BE50</accession>
<evidence type="ECO:0000256" key="1">
    <source>
        <dbReference type="SAM" id="Phobius"/>
    </source>
</evidence>
<evidence type="ECO:0000313" key="2">
    <source>
        <dbReference type="EMBL" id="MCK6258594.1"/>
    </source>
</evidence>
<feature type="transmembrane region" description="Helical" evidence="1">
    <location>
        <begin position="47"/>
        <end position="67"/>
    </location>
</feature>
<dbReference type="Proteomes" id="UP001139011">
    <property type="component" value="Unassembled WGS sequence"/>
</dbReference>
<keyword evidence="3" id="KW-1185">Reference proteome</keyword>
<proteinExistence type="predicted"/>
<protein>
    <submittedName>
        <fullName evidence="2">CsbA family protein</fullName>
    </submittedName>
</protein>
<evidence type="ECO:0000313" key="3">
    <source>
        <dbReference type="Proteomes" id="UP001139011"/>
    </source>
</evidence>
<dbReference type="Pfam" id="PF09964">
    <property type="entry name" value="DUF2198"/>
    <property type="match status" value="1"/>
</dbReference>
<sequence>MVEVLLAALLPIVLQLLFNRVLFSKYLPVMITLLILLFAFDGLNQPVYLQATALCSVLAGYWLGLNIHKKQARKMK</sequence>
<dbReference type="AlphaFoldDB" id="A0A9X2BE50"/>
<gene>
    <name evidence="2" type="ORF">LCY76_18630</name>
</gene>
<reference evidence="2" key="1">
    <citation type="submission" date="2021-09" db="EMBL/GenBank/DDBJ databases">
        <title>Genome analysis of Fictibacillus sp. KIGAM418 isolated from marine sediment.</title>
        <authorList>
            <person name="Seo M.-J."/>
            <person name="Cho E.-S."/>
            <person name="Hwang C.Y."/>
        </authorList>
    </citation>
    <scope>NUCLEOTIDE SEQUENCE</scope>
    <source>
        <strain evidence="2">KIGAM418</strain>
    </source>
</reference>
<comment type="caution">
    <text evidence="2">The sequence shown here is derived from an EMBL/GenBank/DDBJ whole genome shotgun (WGS) entry which is preliminary data.</text>
</comment>
<name>A0A9X2BE50_9BACL</name>
<organism evidence="2 3">
    <name type="scientific">Fictibacillus marinisediminis</name>
    <dbReference type="NCBI Taxonomy" id="2878389"/>
    <lineage>
        <taxon>Bacteria</taxon>
        <taxon>Bacillati</taxon>
        <taxon>Bacillota</taxon>
        <taxon>Bacilli</taxon>
        <taxon>Bacillales</taxon>
        <taxon>Fictibacillaceae</taxon>
        <taxon>Fictibacillus</taxon>
    </lineage>
</organism>
<keyword evidence="1" id="KW-0812">Transmembrane</keyword>
<keyword evidence="1" id="KW-1133">Transmembrane helix</keyword>
<dbReference type="InterPro" id="IPR019242">
    <property type="entry name" value="DUF2198"/>
</dbReference>